<dbReference type="PANTHER" id="PTHR22604:SF105">
    <property type="entry name" value="TRANS-1,2-DIHYDROBENZENE-1,2-DIOL DEHYDROGENASE"/>
    <property type="match status" value="1"/>
</dbReference>
<dbReference type="InterPro" id="IPR036291">
    <property type="entry name" value="NAD(P)-bd_dom_sf"/>
</dbReference>
<evidence type="ECO:0000313" key="6">
    <source>
        <dbReference type="Proteomes" id="UP000677918"/>
    </source>
</evidence>
<dbReference type="SUPFAM" id="SSF51735">
    <property type="entry name" value="NAD(P)-binding Rossmann-fold domains"/>
    <property type="match status" value="1"/>
</dbReference>
<feature type="domain" description="GFO/IDH/MocA-like oxidoreductase" evidence="4">
    <location>
        <begin position="135"/>
        <end position="249"/>
    </location>
</feature>
<reference evidence="5" key="1">
    <citation type="submission" date="2021-04" db="EMBL/GenBank/DDBJ databases">
        <title>Draft genome sequence of Xylanibacillus composti strain K13.</title>
        <authorList>
            <person name="Uke A."/>
            <person name="Chhe C."/>
            <person name="Baramee S."/>
            <person name="Kosugi A."/>
        </authorList>
    </citation>
    <scope>NUCLEOTIDE SEQUENCE</scope>
    <source>
        <strain evidence="5">K13</strain>
    </source>
</reference>
<dbReference type="Pfam" id="PF01408">
    <property type="entry name" value="GFO_IDH_MocA"/>
    <property type="match status" value="1"/>
</dbReference>
<protein>
    <submittedName>
        <fullName evidence="5">Dehydrogenase</fullName>
    </submittedName>
</protein>
<sequence length="328" mass="36785">MAERTIRWGIMGPGWISSQFAKDLLQVEGAEMVAVGSKSLERAEKFAKEFNIPRAYGSYEEMAQDPEVDIFYVGTLHPAHKDNVMTCLRAGKAVLCEKPFTINAAEAEELVSYAKANKLFLMEAMWSRFLPPLVKVREWMQADLIGEVQLVQANFGFDIGYQPEHRLLNKELGGGALLDAGIYPVSLASMVYGKQPSKIMSSVHIGETDVDERFSLLFEYDDGRKAMLNGSVRLGLVNDAFLYGTKGYIHIPNFLFASSASLHVRDEEPVHFNCDRQTKGYNYEAMEAMACLREGRTESSVIPVDETLQIMQTLDAIRAQWKLSYPGE</sequence>
<keyword evidence="2" id="KW-0560">Oxidoreductase</keyword>
<name>A0A8J4H7A6_9BACL</name>
<organism evidence="5 6">
    <name type="scientific">Xylanibacillus composti</name>
    <dbReference type="NCBI Taxonomy" id="1572762"/>
    <lineage>
        <taxon>Bacteria</taxon>
        <taxon>Bacillati</taxon>
        <taxon>Bacillota</taxon>
        <taxon>Bacilli</taxon>
        <taxon>Bacillales</taxon>
        <taxon>Paenibacillaceae</taxon>
        <taxon>Xylanibacillus</taxon>
    </lineage>
</organism>
<evidence type="ECO:0000259" key="3">
    <source>
        <dbReference type="Pfam" id="PF01408"/>
    </source>
</evidence>
<dbReference type="Gene3D" id="3.30.360.10">
    <property type="entry name" value="Dihydrodipicolinate Reductase, domain 2"/>
    <property type="match status" value="1"/>
</dbReference>
<evidence type="ECO:0000259" key="4">
    <source>
        <dbReference type="Pfam" id="PF22725"/>
    </source>
</evidence>
<dbReference type="PANTHER" id="PTHR22604">
    <property type="entry name" value="OXIDOREDUCTASES"/>
    <property type="match status" value="1"/>
</dbReference>
<dbReference type="GO" id="GO:0000166">
    <property type="term" value="F:nucleotide binding"/>
    <property type="evidence" value="ECO:0007669"/>
    <property type="project" value="InterPro"/>
</dbReference>
<evidence type="ECO:0000256" key="2">
    <source>
        <dbReference type="ARBA" id="ARBA00023002"/>
    </source>
</evidence>
<feature type="domain" description="Gfo/Idh/MocA-like oxidoreductase N-terminal" evidence="3">
    <location>
        <begin position="6"/>
        <end position="122"/>
    </location>
</feature>
<dbReference type="GO" id="GO:0016491">
    <property type="term" value="F:oxidoreductase activity"/>
    <property type="evidence" value="ECO:0007669"/>
    <property type="project" value="UniProtKB-KW"/>
</dbReference>
<evidence type="ECO:0000313" key="5">
    <source>
        <dbReference type="EMBL" id="GIQ71125.1"/>
    </source>
</evidence>
<gene>
    <name evidence="5" type="ORF">XYCOK13_39490</name>
</gene>
<dbReference type="Gene3D" id="3.40.50.720">
    <property type="entry name" value="NAD(P)-binding Rossmann-like Domain"/>
    <property type="match status" value="1"/>
</dbReference>
<keyword evidence="6" id="KW-1185">Reference proteome</keyword>
<dbReference type="InterPro" id="IPR000683">
    <property type="entry name" value="Gfo/Idh/MocA-like_OxRdtase_N"/>
</dbReference>
<dbReference type="EMBL" id="BOVK01000072">
    <property type="protein sequence ID" value="GIQ71125.1"/>
    <property type="molecule type" value="Genomic_DNA"/>
</dbReference>
<dbReference type="InterPro" id="IPR055170">
    <property type="entry name" value="GFO_IDH_MocA-like_dom"/>
</dbReference>
<comment type="similarity">
    <text evidence="1">Belongs to the Gfo/Idh/MocA family.</text>
</comment>
<dbReference type="SUPFAM" id="SSF55347">
    <property type="entry name" value="Glyceraldehyde-3-phosphate dehydrogenase-like, C-terminal domain"/>
    <property type="match status" value="1"/>
</dbReference>
<evidence type="ECO:0000256" key="1">
    <source>
        <dbReference type="ARBA" id="ARBA00010928"/>
    </source>
</evidence>
<dbReference type="Pfam" id="PF22725">
    <property type="entry name" value="GFO_IDH_MocA_C3"/>
    <property type="match status" value="1"/>
</dbReference>
<dbReference type="AlphaFoldDB" id="A0A8J4H7A6"/>
<accession>A0A8J4H7A6</accession>
<dbReference type="Proteomes" id="UP000677918">
    <property type="component" value="Unassembled WGS sequence"/>
</dbReference>
<dbReference type="RefSeq" id="WP_213413924.1">
    <property type="nucleotide sequence ID" value="NZ_BOVK01000072.1"/>
</dbReference>
<dbReference type="InterPro" id="IPR050984">
    <property type="entry name" value="Gfo/Idh/MocA_domain"/>
</dbReference>
<comment type="caution">
    <text evidence="5">The sequence shown here is derived from an EMBL/GenBank/DDBJ whole genome shotgun (WGS) entry which is preliminary data.</text>
</comment>
<proteinExistence type="inferred from homology"/>